<dbReference type="PANTHER" id="PTHR46300">
    <property type="entry name" value="P450, PUTATIVE (EUROFUNG)-RELATED-RELATED"/>
    <property type="match status" value="1"/>
</dbReference>
<dbReference type="GO" id="GO:0005506">
    <property type="term" value="F:iron ion binding"/>
    <property type="evidence" value="ECO:0007669"/>
    <property type="project" value="InterPro"/>
</dbReference>
<dbReference type="Proteomes" id="UP000559256">
    <property type="component" value="Unassembled WGS sequence"/>
</dbReference>
<accession>A0A8H5LXF5</accession>
<keyword evidence="5 9" id="KW-0479">Metal-binding</keyword>
<dbReference type="PRINTS" id="PR00463">
    <property type="entry name" value="EP450I"/>
</dbReference>
<keyword evidence="11" id="KW-1133">Transmembrane helix</keyword>
<dbReference type="OrthoDB" id="2789670at2759"/>
<evidence type="ECO:0000256" key="9">
    <source>
        <dbReference type="PIRSR" id="PIRSR602401-1"/>
    </source>
</evidence>
<dbReference type="InterPro" id="IPR017972">
    <property type="entry name" value="Cyt_P450_CS"/>
</dbReference>
<dbReference type="InterPro" id="IPR050364">
    <property type="entry name" value="Cytochrome_P450_fung"/>
</dbReference>
<dbReference type="GO" id="GO:0004497">
    <property type="term" value="F:monooxygenase activity"/>
    <property type="evidence" value="ECO:0007669"/>
    <property type="project" value="UniProtKB-KW"/>
</dbReference>
<comment type="pathway">
    <text evidence="2">Secondary metabolite biosynthesis.</text>
</comment>
<dbReference type="EMBL" id="JAACJM010000004">
    <property type="protein sequence ID" value="KAF5372909.1"/>
    <property type="molecule type" value="Genomic_DNA"/>
</dbReference>
<keyword evidence="6 10" id="KW-0560">Oxidoreductase</keyword>
<dbReference type="PANTHER" id="PTHR46300:SF7">
    <property type="entry name" value="P450, PUTATIVE (EUROFUNG)-RELATED"/>
    <property type="match status" value="1"/>
</dbReference>
<dbReference type="GO" id="GO:0020037">
    <property type="term" value="F:heme binding"/>
    <property type="evidence" value="ECO:0007669"/>
    <property type="project" value="InterPro"/>
</dbReference>
<gene>
    <name evidence="12" type="ORF">D9758_001769</name>
</gene>
<keyword evidence="8 10" id="KW-0503">Monooxygenase</keyword>
<evidence type="ECO:0008006" key="14">
    <source>
        <dbReference type="Google" id="ProtNLM"/>
    </source>
</evidence>
<dbReference type="Pfam" id="PF00067">
    <property type="entry name" value="p450"/>
    <property type="match status" value="1"/>
</dbReference>
<keyword evidence="13" id="KW-1185">Reference proteome</keyword>
<dbReference type="Gene3D" id="1.10.630.10">
    <property type="entry name" value="Cytochrome P450"/>
    <property type="match status" value="1"/>
</dbReference>
<dbReference type="InterPro" id="IPR002401">
    <property type="entry name" value="Cyt_P450_E_grp-I"/>
</dbReference>
<keyword evidence="4 9" id="KW-0349">Heme</keyword>
<organism evidence="12 13">
    <name type="scientific">Tetrapyrgos nigripes</name>
    <dbReference type="NCBI Taxonomy" id="182062"/>
    <lineage>
        <taxon>Eukaryota</taxon>
        <taxon>Fungi</taxon>
        <taxon>Dikarya</taxon>
        <taxon>Basidiomycota</taxon>
        <taxon>Agaricomycotina</taxon>
        <taxon>Agaricomycetes</taxon>
        <taxon>Agaricomycetidae</taxon>
        <taxon>Agaricales</taxon>
        <taxon>Marasmiineae</taxon>
        <taxon>Marasmiaceae</taxon>
        <taxon>Tetrapyrgos</taxon>
    </lineage>
</organism>
<dbReference type="SUPFAM" id="SSF48264">
    <property type="entry name" value="Cytochrome P450"/>
    <property type="match status" value="1"/>
</dbReference>
<evidence type="ECO:0000313" key="13">
    <source>
        <dbReference type="Proteomes" id="UP000559256"/>
    </source>
</evidence>
<evidence type="ECO:0000256" key="3">
    <source>
        <dbReference type="ARBA" id="ARBA00010617"/>
    </source>
</evidence>
<evidence type="ECO:0000256" key="4">
    <source>
        <dbReference type="ARBA" id="ARBA00022617"/>
    </source>
</evidence>
<keyword evidence="11" id="KW-0812">Transmembrane</keyword>
<feature type="binding site" description="axial binding residue" evidence="9">
    <location>
        <position position="443"/>
    </location>
    <ligand>
        <name>heme</name>
        <dbReference type="ChEBI" id="CHEBI:30413"/>
    </ligand>
    <ligandPart>
        <name>Fe</name>
        <dbReference type="ChEBI" id="CHEBI:18248"/>
    </ligandPart>
</feature>
<keyword evidence="11" id="KW-0472">Membrane</keyword>
<dbReference type="InterPro" id="IPR036396">
    <property type="entry name" value="Cyt_P450_sf"/>
</dbReference>
<evidence type="ECO:0000256" key="6">
    <source>
        <dbReference type="ARBA" id="ARBA00023002"/>
    </source>
</evidence>
<dbReference type="GO" id="GO:0016705">
    <property type="term" value="F:oxidoreductase activity, acting on paired donors, with incorporation or reduction of molecular oxygen"/>
    <property type="evidence" value="ECO:0007669"/>
    <property type="project" value="InterPro"/>
</dbReference>
<dbReference type="CDD" id="cd11065">
    <property type="entry name" value="CYP64-like"/>
    <property type="match status" value="1"/>
</dbReference>
<evidence type="ECO:0000256" key="5">
    <source>
        <dbReference type="ARBA" id="ARBA00022723"/>
    </source>
</evidence>
<evidence type="ECO:0000256" key="7">
    <source>
        <dbReference type="ARBA" id="ARBA00023004"/>
    </source>
</evidence>
<proteinExistence type="inferred from homology"/>
<comment type="cofactor">
    <cofactor evidence="1 9">
        <name>heme</name>
        <dbReference type="ChEBI" id="CHEBI:30413"/>
    </cofactor>
</comment>
<name>A0A8H5LXF5_9AGAR</name>
<dbReference type="PROSITE" id="PS00086">
    <property type="entry name" value="CYTOCHROME_P450"/>
    <property type="match status" value="1"/>
</dbReference>
<dbReference type="InterPro" id="IPR001128">
    <property type="entry name" value="Cyt_P450"/>
</dbReference>
<reference evidence="12 13" key="1">
    <citation type="journal article" date="2020" name="ISME J.">
        <title>Uncovering the hidden diversity of litter-decomposition mechanisms in mushroom-forming fungi.</title>
        <authorList>
            <person name="Floudas D."/>
            <person name="Bentzer J."/>
            <person name="Ahren D."/>
            <person name="Johansson T."/>
            <person name="Persson P."/>
            <person name="Tunlid A."/>
        </authorList>
    </citation>
    <scope>NUCLEOTIDE SEQUENCE [LARGE SCALE GENOMIC DNA]</scope>
    <source>
        <strain evidence="12 13">CBS 291.85</strain>
    </source>
</reference>
<evidence type="ECO:0000256" key="8">
    <source>
        <dbReference type="ARBA" id="ARBA00023033"/>
    </source>
</evidence>
<evidence type="ECO:0000313" key="12">
    <source>
        <dbReference type="EMBL" id="KAF5372909.1"/>
    </source>
</evidence>
<evidence type="ECO:0000256" key="1">
    <source>
        <dbReference type="ARBA" id="ARBA00001971"/>
    </source>
</evidence>
<comment type="caution">
    <text evidence="12">The sequence shown here is derived from an EMBL/GenBank/DDBJ whole genome shotgun (WGS) entry which is preliminary data.</text>
</comment>
<feature type="transmembrane region" description="Helical" evidence="11">
    <location>
        <begin position="7"/>
        <end position="32"/>
    </location>
</feature>
<evidence type="ECO:0000256" key="10">
    <source>
        <dbReference type="RuleBase" id="RU000461"/>
    </source>
</evidence>
<keyword evidence="7 9" id="KW-0408">Iron</keyword>
<evidence type="ECO:0000256" key="11">
    <source>
        <dbReference type="SAM" id="Phobius"/>
    </source>
</evidence>
<protein>
    <recommendedName>
        <fullName evidence="14">Cytochrome P450</fullName>
    </recommendedName>
</protein>
<dbReference type="AlphaFoldDB" id="A0A8H5LXF5"/>
<evidence type="ECO:0000256" key="2">
    <source>
        <dbReference type="ARBA" id="ARBA00005179"/>
    </source>
</evidence>
<comment type="similarity">
    <text evidence="3 10">Belongs to the cytochrome P450 family.</text>
</comment>
<sequence>MSSVFKFYLTCTNIGLVFLALTTGLILAVIIFKLSIHKNYPPGPPPLPLIGNLHQWPRSHPWIHLSKWVPQYGKLLYFNLLGRPVVVINSVYLAKEILEKRGSNYSSRPVMTMVDMAGYTQAFASMNCTDDWKVQRRIASRAFSSGNSTQYHPIQQYEARKLVHVLTLDSSSLAKEVRLHVSALVLRSVYGYKLSSADDPFMVNGQQVSDNFVLAAQPGRWIVDMVPQLRYIPAWFPGAGFVRTAARWRKMVLEAAWNPYLWTKHSMDEGKALLPSICASAIQAVDVMSEKDEKNLAFCASAIRGGGMATSISSIMTFFLMMTIHPECQKQAQEEIERVVGTERLPTVSDMDNLPFVRMVVAELFRCHPPAPLGPPHACDQDDIYEGLFIPGGSVILPNLWYMLHDPDYFAEPYTFNPGRFKDADRDANAIYDIVFGFGRRACPGRNFALATAFSVVATTLATCDILPTVDESRRPVIPKDAYTSDGVSFPEPFQCQVRCKSNAANALLQAALLDPEY</sequence>